<keyword evidence="5" id="KW-0479">Metal-binding</keyword>
<dbReference type="CDD" id="cd11364">
    <property type="entry name" value="RNase_PH_PNPase_2"/>
    <property type="match status" value="1"/>
</dbReference>
<comment type="similarity">
    <text evidence="1 5">Belongs to the polyribonucleotide nucleotidyltransferase family.</text>
</comment>
<organism evidence="8 9">
    <name type="scientific">Candidatus Magasanikbacteria bacterium CG10_big_fil_rev_8_21_14_0_10_38_6</name>
    <dbReference type="NCBI Taxonomy" id="1974647"/>
    <lineage>
        <taxon>Bacteria</taxon>
        <taxon>Candidatus Magasanikiibacteriota</taxon>
    </lineage>
</organism>
<dbReference type="GO" id="GO:0000175">
    <property type="term" value="F:3'-5'-RNA exonuclease activity"/>
    <property type="evidence" value="ECO:0007669"/>
    <property type="project" value="TreeGrafter"/>
</dbReference>
<keyword evidence="3 5" id="KW-0548">Nucleotidyltransferase</keyword>
<evidence type="ECO:0000256" key="6">
    <source>
        <dbReference type="SAM" id="MobiDB-lite"/>
    </source>
</evidence>
<dbReference type="Pfam" id="PF03725">
    <property type="entry name" value="RNase_PH_C"/>
    <property type="match status" value="1"/>
</dbReference>
<dbReference type="PROSITE" id="PS50126">
    <property type="entry name" value="S1"/>
    <property type="match status" value="1"/>
</dbReference>
<dbReference type="SUPFAM" id="SSF54791">
    <property type="entry name" value="Eukaryotic type KH-domain (KH-domain type I)"/>
    <property type="match status" value="1"/>
</dbReference>
<feature type="compositionally biased region" description="Basic and acidic residues" evidence="6">
    <location>
        <begin position="778"/>
        <end position="795"/>
    </location>
</feature>
<comment type="subcellular location">
    <subcellularLocation>
        <location evidence="5">Cytoplasm</location>
    </subcellularLocation>
</comment>
<dbReference type="InterPro" id="IPR015847">
    <property type="entry name" value="ExoRNase_PH_dom2"/>
</dbReference>
<evidence type="ECO:0000313" key="9">
    <source>
        <dbReference type="Proteomes" id="UP000228528"/>
    </source>
</evidence>
<dbReference type="Pfam" id="PF00013">
    <property type="entry name" value="KH_1"/>
    <property type="match status" value="1"/>
</dbReference>
<dbReference type="AlphaFoldDB" id="A0A2M6P1H4"/>
<dbReference type="SUPFAM" id="SSF50249">
    <property type="entry name" value="Nucleic acid-binding proteins"/>
    <property type="match status" value="1"/>
</dbReference>
<accession>A0A2M6P1H4</accession>
<dbReference type="CDD" id="cd02393">
    <property type="entry name" value="KH-I_PNPase"/>
    <property type="match status" value="1"/>
</dbReference>
<dbReference type="InterPro" id="IPR003029">
    <property type="entry name" value="S1_domain"/>
</dbReference>
<dbReference type="Pfam" id="PF01138">
    <property type="entry name" value="RNase_PH"/>
    <property type="match status" value="2"/>
</dbReference>
<dbReference type="InterPro" id="IPR027408">
    <property type="entry name" value="PNPase/RNase_PH_dom_sf"/>
</dbReference>
<dbReference type="EC" id="2.7.7.8" evidence="5"/>
<dbReference type="InterPro" id="IPR004088">
    <property type="entry name" value="KH_dom_type_1"/>
</dbReference>
<dbReference type="InterPro" id="IPR004087">
    <property type="entry name" value="KH_dom"/>
</dbReference>
<dbReference type="NCBIfam" id="NF008805">
    <property type="entry name" value="PRK11824.1"/>
    <property type="match status" value="1"/>
</dbReference>
<dbReference type="Gene3D" id="2.40.50.140">
    <property type="entry name" value="Nucleic acid-binding proteins"/>
    <property type="match status" value="1"/>
</dbReference>
<dbReference type="InterPro" id="IPR001247">
    <property type="entry name" value="ExoRNase_PH_dom1"/>
</dbReference>
<evidence type="ECO:0000256" key="4">
    <source>
        <dbReference type="ARBA" id="ARBA00022884"/>
    </source>
</evidence>
<dbReference type="InterPro" id="IPR012162">
    <property type="entry name" value="PNPase"/>
</dbReference>
<dbReference type="InterPro" id="IPR012340">
    <property type="entry name" value="NA-bd_OB-fold"/>
</dbReference>
<comment type="cofactor">
    <cofactor evidence="5">
        <name>Mg(2+)</name>
        <dbReference type="ChEBI" id="CHEBI:18420"/>
    </cofactor>
</comment>
<dbReference type="SMART" id="SM00316">
    <property type="entry name" value="S1"/>
    <property type="match status" value="1"/>
</dbReference>
<evidence type="ECO:0000259" key="7">
    <source>
        <dbReference type="PROSITE" id="PS50126"/>
    </source>
</evidence>
<dbReference type="InterPro" id="IPR020568">
    <property type="entry name" value="Ribosomal_Su5_D2-typ_SF"/>
</dbReference>
<feature type="domain" description="S1 motif" evidence="7">
    <location>
        <begin position="634"/>
        <end position="702"/>
    </location>
</feature>
<reference evidence="9" key="1">
    <citation type="submission" date="2017-09" db="EMBL/GenBank/DDBJ databases">
        <title>Depth-based differentiation of microbial function through sediment-hosted aquifers and enrichment of novel symbionts in the deep terrestrial subsurface.</title>
        <authorList>
            <person name="Probst A.J."/>
            <person name="Ladd B."/>
            <person name="Jarett J.K."/>
            <person name="Geller-Mcgrath D.E."/>
            <person name="Sieber C.M.K."/>
            <person name="Emerson J.B."/>
            <person name="Anantharaman K."/>
            <person name="Thomas B.C."/>
            <person name="Malmstrom R."/>
            <person name="Stieglmeier M."/>
            <person name="Klingl A."/>
            <person name="Woyke T."/>
            <person name="Ryan C.M."/>
            <person name="Banfield J.F."/>
        </authorList>
    </citation>
    <scope>NUCLEOTIDE SEQUENCE [LARGE SCALE GENOMIC DNA]</scope>
</reference>
<keyword evidence="5" id="KW-0963">Cytoplasm</keyword>
<dbReference type="InterPro" id="IPR036612">
    <property type="entry name" value="KH_dom_type_1_sf"/>
</dbReference>
<dbReference type="Pfam" id="PF00575">
    <property type="entry name" value="S1"/>
    <property type="match status" value="1"/>
</dbReference>
<comment type="catalytic activity">
    <reaction evidence="5">
        <text>RNA(n+1) + phosphate = RNA(n) + a ribonucleoside 5'-diphosphate</text>
        <dbReference type="Rhea" id="RHEA:22096"/>
        <dbReference type="Rhea" id="RHEA-COMP:14527"/>
        <dbReference type="Rhea" id="RHEA-COMP:17342"/>
        <dbReference type="ChEBI" id="CHEBI:43474"/>
        <dbReference type="ChEBI" id="CHEBI:57930"/>
        <dbReference type="ChEBI" id="CHEBI:140395"/>
        <dbReference type="EC" id="2.7.7.8"/>
    </reaction>
</comment>
<dbReference type="InterPro" id="IPR036456">
    <property type="entry name" value="PNPase_PH_RNA-bd_sf"/>
</dbReference>
<comment type="function">
    <text evidence="5">Involved in mRNA degradation. Catalyzes the phosphorolysis of single-stranded polyribonucleotides processively in the 3'- to 5'-direction.</text>
</comment>
<feature type="compositionally biased region" description="Low complexity" evidence="6">
    <location>
        <begin position="714"/>
        <end position="731"/>
    </location>
</feature>
<dbReference type="GO" id="GO:0006396">
    <property type="term" value="P:RNA processing"/>
    <property type="evidence" value="ECO:0007669"/>
    <property type="project" value="InterPro"/>
</dbReference>
<dbReference type="CDD" id="cd11363">
    <property type="entry name" value="RNase_PH_PNPase_1"/>
    <property type="match status" value="1"/>
</dbReference>
<name>A0A2M6P1H4_9BACT</name>
<dbReference type="GO" id="GO:0003723">
    <property type="term" value="F:RNA binding"/>
    <property type="evidence" value="ECO:0007669"/>
    <property type="project" value="UniProtKB-UniRule"/>
</dbReference>
<dbReference type="SUPFAM" id="SSF54211">
    <property type="entry name" value="Ribosomal protein S5 domain 2-like"/>
    <property type="match status" value="2"/>
</dbReference>
<dbReference type="FunFam" id="3.30.230.70:FF:000001">
    <property type="entry name" value="Polyribonucleotide nucleotidyltransferase"/>
    <property type="match status" value="1"/>
</dbReference>
<dbReference type="Proteomes" id="UP000228528">
    <property type="component" value="Unassembled WGS sequence"/>
</dbReference>
<sequence length="795" mass="86960">MLDIKRWSTNWGGRELTIEVGRMALQANQACTVQYGDTVILATVVMSDSLRDVDYFPLMVSFEEKLYAAGKIKGSRFIKREGRPSDESVLAGRVIDRALRPLFDDRIRNDIQIVVTALSVDQENDSEIVGLLAGSIVLALSDIPWNGPIAGARIGRKDGEFILNATSTQREEGTLNLVVAGTPEKLVMVEAGANEINETDMLAAIKFGLENTKPILDLIATAQAELGIKKRTVEEVLEANGVKAIVEEVKTMTSAFVASIADTMIFNSEKHTKKERSQMVKDIKEAAKKHLTEKGIEEDDQMHGLKNIKEFVCGEISKRILEKEQRLDGRSLTQIRPLTSEVDLFPRVHGTAMFMRGDTQVISFVTLGAPGDVQTLDTMEEEGTKRYMHHYNDAPYTYGDVFPMRGPSRRAIGHGALAERALEPVLPKTEDFPYAIRVVSEVMGSNGSSSMASTCGSSLSLMAAGVPISKPVAGIAMGLATDNNGKWKVLTDLQDVEDGSGAMDFKIAGTKDGITAMQMDTKTQGIHWDIIEQTVKQAHTARMEIIEVMTTCIAEPRADLSPYAPRIVTITIDPEKIRDVIGPGGKTINEIIDKTGVSIDIEQDGRVMITSADGEGMKRAIAMVEDLTREVMPGEEFTGKVVRIEDFGAFVNLLPGKDGLVHVSEISWERTNKPSDALKLNQEVKVKVKEIDNLGRINLSIRALLPKPEGYTERPPMSRGPRPGGNANRHGGPSRGGNNHGGGSRPQYQNSRPPMDRSPRPHTDAPKTAPASSQPKADQPKAEKKGFFDRLKGNK</sequence>
<keyword evidence="5" id="KW-0460">Magnesium</keyword>
<dbReference type="GO" id="GO:0000287">
    <property type="term" value="F:magnesium ion binding"/>
    <property type="evidence" value="ECO:0007669"/>
    <property type="project" value="UniProtKB-UniRule"/>
</dbReference>
<protein>
    <recommendedName>
        <fullName evidence="5">Polyribonucleotide nucleotidyltransferase</fullName>
        <ecNumber evidence="5">2.7.7.8</ecNumber>
    </recommendedName>
    <alternativeName>
        <fullName evidence="5">Polynucleotide phosphorylase</fullName>
        <shortName evidence="5">PNPase</shortName>
    </alternativeName>
</protein>
<comment type="caution">
    <text evidence="8">The sequence shown here is derived from an EMBL/GenBank/DDBJ whole genome shotgun (WGS) entry which is preliminary data.</text>
</comment>
<evidence type="ECO:0000256" key="3">
    <source>
        <dbReference type="ARBA" id="ARBA00022695"/>
    </source>
</evidence>
<dbReference type="GO" id="GO:0005829">
    <property type="term" value="C:cytosol"/>
    <property type="evidence" value="ECO:0007669"/>
    <property type="project" value="TreeGrafter"/>
</dbReference>
<dbReference type="Gene3D" id="3.30.230.70">
    <property type="entry name" value="GHMP Kinase, N-terminal domain"/>
    <property type="match status" value="2"/>
</dbReference>
<feature type="compositionally biased region" description="Gly residues" evidence="6">
    <location>
        <begin position="733"/>
        <end position="744"/>
    </location>
</feature>
<dbReference type="SUPFAM" id="SSF46915">
    <property type="entry name" value="Polynucleotide phosphorylase/guanosine pentaphosphate synthase (PNPase/GPSI), domain 3"/>
    <property type="match status" value="1"/>
</dbReference>
<keyword evidence="2 5" id="KW-0808">Transferase</keyword>
<dbReference type="HAMAP" id="MF_01595">
    <property type="entry name" value="PNPase"/>
    <property type="match status" value="1"/>
</dbReference>
<proteinExistence type="inferred from homology"/>
<feature type="binding site" evidence="5">
    <location>
        <position position="504"/>
    </location>
    <ligand>
        <name>Mg(2+)</name>
        <dbReference type="ChEBI" id="CHEBI:18420"/>
    </ligand>
</feature>
<dbReference type="PIRSF" id="PIRSF005499">
    <property type="entry name" value="PNPase"/>
    <property type="match status" value="1"/>
</dbReference>
<dbReference type="FunFam" id="3.30.1370.10:FF:000001">
    <property type="entry name" value="Polyribonucleotide nucleotidyltransferase"/>
    <property type="match status" value="1"/>
</dbReference>
<dbReference type="GO" id="GO:0004654">
    <property type="term" value="F:polyribonucleotide nucleotidyltransferase activity"/>
    <property type="evidence" value="ECO:0007669"/>
    <property type="project" value="UniProtKB-UniRule"/>
</dbReference>
<dbReference type="InterPro" id="IPR036345">
    <property type="entry name" value="ExoRNase_PH_dom2_sf"/>
</dbReference>
<dbReference type="PANTHER" id="PTHR11252:SF0">
    <property type="entry name" value="POLYRIBONUCLEOTIDE NUCLEOTIDYLTRANSFERASE 1, MITOCHONDRIAL"/>
    <property type="match status" value="1"/>
</dbReference>
<feature type="compositionally biased region" description="Basic and acidic residues" evidence="6">
    <location>
        <begin position="754"/>
        <end position="765"/>
    </location>
</feature>
<dbReference type="GO" id="GO:0006402">
    <property type="term" value="P:mRNA catabolic process"/>
    <property type="evidence" value="ECO:0007669"/>
    <property type="project" value="UniProtKB-UniRule"/>
</dbReference>
<evidence type="ECO:0000256" key="1">
    <source>
        <dbReference type="ARBA" id="ARBA00007404"/>
    </source>
</evidence>
<dbReference type="SMART" id="SM00322">
    <property type="entry name" value="KH"/>
    <property type="match status" value="1"/>
</dbReference>
<feature type="region of interest" description="Disordered" evidence="6">
    <location>
        <begin position="708"/>
        <end position="795"/>
    </location>
</feature>
<feature type="binding site" evidence="5">
    <location>
        <position position="498"/>
    </location>
    <ligand>
        <name>Mg(2+)</name>
        <dbReference type="ChEBI" id="CHEBI:18420"/>
    </ligand>
</feature>
<evidence type="ECO:0000256" key="2">
    <source>
        <dbReference type="ARBA" id="ARBA00022679"/>
    </source>
</evidence>
<dbReference type="Gene3D" id="3.30.1370.10">
    <property type="entry name" value="K Homology domain, type 1"/>
    <property type="match status" value="1"/>
</dbReference>
<dbReference type="EMBL" id="PFBW01000080">
    <property type="protein sequence ID" value="PIR77544.1"/>
    <property type="molecule type" value="Genomic_DNA"/>
</dbReference>
<evidence type="ECO:0000256" key="5">
    <source>
        <dbReference type="HAMAP-Rule" id="MF_01595"/>
    </source>
</evidence>
<dbReference type="PROSITE" id="PS50084">
    <property type="entry name" value="KH_TYPE_1"/>
    <property type="match status" value="1"/>
</dbReference>
<dbReference type="CDD" id="cd04472">
    <property type="entry name" value="S1_PNPase"/>
    <property type="match status" value="1"/>
</dbReference>
<dbReference type="SUPFAM" id="SSF55666">
    <property type="entry name" value="Ribonuclease PH domain 2-like"/>
    <property type="match status" value="2"/>
</dbReference>
<dbReference type="PANTHER" id="PTHR11252">
    <property type="entry name" value="POLYRIBONUCLEOTIDE NUCLEOTIDYLTRANSFERASE"/>
    <property type="match status" value="1"/>
</dbReference>
<keyword evidence="4 5" id="KW-0694">RNA-binding</keyword>
<evidence type="ECO:0000313" key="8">
    <source>
        <dbReference type="EMBL" id="PIR77544.1"/>
    </source>
</evidence>
<gene>
    <name evidence="5 8" type="primary">pnp</name>
    <name evidence="8" type="ORF">COU30_01835</name>
</gene>
<dbReference type="NCBIfam" id="TIGR03591">
    <property type="entry name" value="polynuc_phos"/>
    <property type="match status" value="1"/>
</dbReference>